<dbReference type="InterPro" id="IPR016035">
    <property type="entry name" value="Acyl_Trfase/lysoPLipase"/>
</dbReference>
<dbReference type="Proteomes" id="UP001376459">
    <property type="component" value="Unassembled WGS sequence"/>
</dbReference>
<keyword evidence="5" id="KW-0012">Acyltransferase</keyword>
<organism evidence="5 6">
    <name type="scientific">Streptomyces machairae</name>
    <dbReference type="NCBI Taxonomy" id="3134109"/>
    <lineage>
        <taxon>Bacteria</taxon>
        <taxon>Bacillati</taxon>
        <taxon>Actinomycetota</taxon>
        <taxon>Actinomycetes</taxon>
        <taxon>Kitasatosporales</taxon>
        <taxon>Streptomycetaceae</taxon>
        <taxon>Streptomyces</taxon>
    </lineage>
</organism>
<dbReference type="InterPro" id="IPR014043">
    <property type="entry name" value="Acyl_transferase_dom"/>
</dbReference>
<name>A0ABU8UFW5_9ACTN</name>
<dbReference type="InterPro" id="IPR050091">
    <property type="entry name" value="PKS_NRPS_Biosynth_Enz"/>
</dbReference>
<dbReference type="InterPro" id="IPR001227">
    <property type="entry name" value="Ac_transferase_dom_sf"/>
</dbReference>
<feature type="compositionally biased region" description="Low complexity" evidence="3">
    <location>
        <begin position="205"/>
        <end position="215"/>
    </location>
</feature>
<dbReference type="SUPFAM" id="SSF52151">
    <property type="entry name" value="FabD/lysophospholipase-like"/>
    <property type="match status" value="1"/>
</dbReference>
<keyword evidence="1" id="KW-0596">Phosphopantetheine</keyword>
<dbReference type="EMBL" id="JBBKAK010000001">
    <property type="protein sequence ID" value="MEJ8667802.1"/>
    <property type="molecule type" value="Genomic_DNA"/>
</dbReference>
<keyword evidence="6" id="KW-1185">Reference proteome</keyword>
<sequence>MAAVNSPHSTAVSGDSEALAELSRSLDEQGIEARSLSTPFASHTPLMAPLREDLLDRWSGIRGTGTAIPLYSTVLAEPVPGDRLDPAYWYANLSEPVRFADTITRMLDDGYRYFVELSPHPSLGSSIEAVAADAGIDAVSVGSLRRQRGGRDVLLRRLGSCTRAATRPTGRRCSPRADASTCPLTPSPANATGSHPPRPPRPAPRRSWAPMSRPATKPTGTSSRARWTCATAASPI</sequence>
<keyword evidence="2" id="KW-0597">Phosphoprotein</keyword>
<evidence type="ECO:0000313" key="5">
    <source>
        <dbReference type="EMBL" id="MEJ8667802.1"/>
    </source>
</evidence>
<evidence type="ECO:0000259" key="4">
    <source>
        <dbReference type="SMART" id="SM00827"/>
    </source>
</evidence>
<proteinExistence type="predicted"/>
<keyword evidence="5" id="KW-0808">Transferase</keyword>
<dbReference type="SUPFAM" id="SSF55048">
    <property type="entry name" value="Probable ACP-binding domain of malonyl-CoA ACP transacylase"/>
    <property type="match status" value="1"/>
</dbReference>
<gene>
    <name evidence="5" type="ORF">WKI71_02120</name>
</gene>
<evidence type="ECO:0000256" key="3">
    <source>
        <dbReference type="SAM" id="MobiDB-lite"/>
    </source>
</evidence>
<dbReference type="SMART" id="SM00827">
    <property type="entry name" value="PKS_AT"/>
    <property type="match status" value="1"/>
</dbReference>
<dbReference type="GO" id="GO:0016746">
    <property type="term" value="F:acyltransferase activity"/>
    <property type="evidence" value="ECO:0007669"/>
    <property type="project" value="UniProtKB-KW"/>
</dbReference>
<dbReference type="PANTHER" id="PTHR43775">
    <property type="entry name" value="FATTY ACID SYNTHASE"/>
    <property type="match status" value="1"/>
</dbReference>
<evidence type="ECO:0000256" key="1">
    <source>
        <dbReference type="ARBA" id="ARBA00022450"/>
    </source>
</evidence>
<dbReference type="PANTHER" id="PTHR43775:SF37">
    <property type="entry name" value="SI:DKEY-61P9.11"/>
    <property type="match status" value="1"/>
</dbReference>
<accession>A0ABU8UFW5</accession>
<dbReference type="Pfam" id="PF00698">
    <property type="entry name" value="Acyl_transf_1"/>
    <property type="match status" value="1"/>
</dbReference>
<comment type="caution">
    <text evidence="5">The sequence shown here is derived from an EMBL/GenBank/DDBJ whole genome shotgun (WGS) entry which is preliminary data.</text>
</comment>
<dbReference type="InterPro" id="IPR016036">
    <property type="entry name" value="Malonyl_transacylase_ACP-bd"/>
</dbReference>
<protein>
    <submittedName>
        <fullName evidence="5">Acyltransferase domain-containing protein</fullName>
    </submittedName>
</protein>
<dbReference type="Gene3D" id="3.40.366.10">
    <property type="entry name" value="Malonyl-Coenzyme A Acyl Carrier Protein, domain 2"/>
    <property type="match status" value="1"/>
</dbReference>
<evidence type="ECO:0000313" key="6">
    <source>
        <dbReference type="Proteomes" id="UP001376459"/>
    </source>
</evidence>
<reference evidence="5 6" key="1">
    <citation type="submission" date="2024-03" db="EMBL/GenBank/DDBJ databases">
        <title>Novel Streptomyces species of biotechnological and ecological value are a feature of Machair soil.</title>
        <authorList>
            <person name="Prole J.R."/>
            <person name="Goodfellow M."/>
            <person name="Allenby N."/>
            <person name="Ward A.C."/>
        </authorList>
    </citation>
    <scope>NUCLEOTIDE SEQUENCE [LARGE SCALE GENOMIC DNA]</scope>
    <source>
        <strain evidence="5 6">MS1.AVA.1</strain>
    </source>
</reference>
<feature type="domain" description="Malonyl-CoA:ACP transacylase (MAT)" evidence="4">
    <location>
        <begin position="1"/>
        <end position="148"/>
    </location>
</feature>
<feature type="compositionally biased region" description="Polar residues" evidence="3">
    <location>
        <begin position="182"/>
        <end position="193"/>
    </location>
</feature>
<feature type="region of interest" description="Disordered" evidence="3">
    <location>
        <begin position="165"/>
        <end position="236"/>
    </location>
</feature>
<evidence type="ECO:0000256" key="2">
    <source>
        <dbReference type="ARBA" id="ARBA00022553"/>
    </source>
</evidence>